<keyword evidence="5" id="KW-1185">Reference proteome</keyword>
<feature type="compositionally biased region" description="Basic and acidic residues" evidence="1">
    <location>
        <begin position="140"/>
        <end position="155"/>
    </location>
</feature>
<sequence>MEPPPLTLSVLRLTPSTLTSPPSSSAYLEDVPATPLPLPSLPSSFSLSPTHNYPAPFGTMTLGTSLGVKLQLIANPPSSPRPGSSAGDIADADDGMGMAPGVRGVKMMLEVQGPGGRWRLGEVVHGEEAVPEGDEALAVEGKEEEKETGEGKIEAEGAGDSAETAVPDENTKMPNLSPGEFVEMDVQAEMKELGLQVLICSVAWETPNGRRTFQRFFKFNVVAPLSIKTKIHPSQTPMTQLDPTRRGDVYLEVLMQNTSAESILFDKVNLEPVYGMTATSITPSSAGTLDSEVQDDVLGSLHPGDTRQYLFLLHPQPPPPTKARQSVFPPVFAPGTVLPLGRLDMAWLAGAHRERGRLQTSTLNRRVAAAPIAPTRTVTAAPPTPGQGVGTPSRLRQNAEQEDGEEADGWEYDLSVLELERSGVEIDKEFTAKLRVGLRSMRTYSADGIEGVDQQPPPALRLAVQYLTAPPYDPNLPLRPTSPPDTVTAGPSRPMTPISSQLRHATQTHLNSNGHLPAIIDPTPSPSSTSFPPAPTLQRPAPPPKSEQERKEGEVFPLGPSLVLLPAIPFQLAQEQYSTTYADSSEPPERWEAVHELEMRFLAVQEGMARLGGVRVLVIEDEVGMEGSVGAEWETLGDIWITS</sequence>
<feature type="region of interest" description="Disordered" evidence="1">
    <location>
        <begin position="473"/>
        <end position="553"/>
    </location>
</feature>
<evidence type="ECO:0008006" key="6">
    <source>
        <dbReference type="Google" id="ProtNLM"/>
    </source>
</evidence>
<feature type="region of interest" description="Disordered" evidence="1">
    <location>
        <begin position="1"/>
        <end position="31"/>
    </location>
</feature>
<accession>A0AA38HFY6</accession>
<dbReference type="GeneID" id="77730058"/>
<dbReference type="EMBL" id="JAKWFO010000001">
    <property type="protein sequence ID" value="KAI9639622.1"/>
    <property type="molecule type" value="Genomic_DNA"/>
</dbReference>
<dbReference type="Proteomes" id="UP001164286">
    <property type="component" value="Unassembled WGS sequence"/>
</dbReference>
<dbReference type="InterPro" id="IPR010378">
    <property type="entry name" value="TRAPPC13"/>
</dbReference>
<name>A0AA38HFY6_9TREE</name>
<dbReference type="PANTHER" id="PTHR13134">
    <property type="entry name" value="TRAFFICKING PROTEIN PARTICLE COMPLEX SUBUNIT 13"/>
    <property type="match status" value="1"/>
</dbReference>
<dbReference type="Pfam" id="PF23647">
    <property type="entry name" value="TRAPPC13_M"/>
    <property type="match status" value="1"/>
</dbReference>
<feature type="region of interest" description="Disordered" evidence="1">
    <location>
        <begin position="74"/>
        <end position="98"/>
    </location>
</feature>
<feature type="region of interest" description="Disordered" evidence="1">
    <location>
        <begin position="139"/>
        <end position="176"/>
    </location>
</feature>
<dbReference type="InterPro" id="IPR055427">
    <property type="entry name" value="TRAPPC13_N"/>
</dbReference>
<feature type="compositionally biased region" description="Low complexity" evidence="1">
    <location>
        <begin position="7"/>
        <end position="25"/>
    </location>
</feature>
<evidence type="ECO:0000313" key="5">
    <source>
        <dbReference type="Proteomes" id="UP001164286"/>
    </source>
</evidence>
<protein>
    <recommendedName>
        <fullName evidence="6">DUF974-domain-containing protein</fullName>
    </recommendedName>
</protein>
<dbReference type="GO" id="GO:1990072">
    <property type="term" value="C:TRAPPIII protein complex"/>
    <property type="evidence" value="ECO:0007669"/>
    <property type="project" value="TreeGrafter"/>
</dbReference>
<reference evidence="4" key="1">
    <citation type="journal article" date="2022" name="G3 (Bethesda)">
        <title>High quality genome of the basidiomycete yeast Dioszegia hungarica PDD-24b-2 isolated from cloud water.</title>
        <authorList>
            <person name="Jarrige D."/>
            <person name="Haridas S."/>
            <person name="Bleykasten-Grosshans C."/>
            <person name="Joly M."/>
            <person name="Nadalig T."/>
            <person name="Sancelme M."/>
            <person name="Vuilleumier S."/>
            <person name="Grigoriev I.V."/>
            <person name="Amato P."/>
            <person name="Bringel F."/>
        </authorList>
    </citation>
    <scope>NUCLEOTIDE SEQUENCE</scope>
    <source>
        <strain evidence="4">PDD-24b-2</strain>
    </source>
</reference>
<feature type="compositionally biased region" description="Polar residues" evidence="1">
    <location>
        <begin position="497"/>
        <end position="514"/>
    </location>
</feature>
<comment type="caution">
    <text evidence="4">The sequence shown here is derived from an EMBL/GenBank/DDBJ whole genome shotgun (WGS) entry which is preliminary data.</text>
</comment>
<feature type="region of interest" description="Disordered" evidence="1">
    <location>
        <begin position="377"/>
        <end position="407"/>
    </location>
</feature>
<dbReference type="AlphaFoldDB" id="A0AA38HFY6"/>
<evidence type="ECO:0000259" key="3">
    <source>
        <dbReference type="Pfam" id="PF23647"/>
    </source>
</evidence>
<evidence type="ECO:0000259" key="2">
    <source>
        <dbReference type="Pfam" id="PF06159"/>
    </source>
</evidence>
<feature type="domain" description="Trafficking protein particle complex subunit 13 middle" evidence="3">
    <location>
        <begin position="225"/>
        <end position="367"/>
    </location>
</feature>
<dbReference type="Pfam" id="PF06159">
    <property type="entry name" value="TRAPPC13_N"/>
    <property type="match status" value="1"/>
</dbReference>
<organism evidence="4 5">
    <name type="scientific">Dioszegia hungarica</name>
    <dbReference type="NCBI Taxonomy" id="4972"/>
    <lineage>
        <taxon>Eukaryota</taxon>
        <taxon>Fungi</taxon>
        <taxon>Dikarya</taxon>
        <taxon>Basidiomycota</taxon>
        <taxon>Agaricomycotina</taxon>
        <taxon>Tremellomycetes</taxon>
        <taxon>Tremellales</taxon>
        <taxon>Bulleribasidiaceae</taxon>
        <taxon>Dioszegia</taxon>
    </lineage>
</organism>
<evidence type="ECO:0000313" key="4">
    <source>
        <dbReference type="EMBL" id="KAI9639622.1"/>
    </source>
</evidence>
<dbReference type="InterPro" id="IPR055429">
    <property type="entry name" value="TRAPPC13_M"/>
</dbReference>
<dbReference type="RefSeq" id="XP_052949399.1">
    <property type="nucleotide sequence ID" value="XM_053090853.1"/>
</dbReference>
<feature type="domain" description="Trafficking protein particle complex subunit 13 N-terminal" evidence="2">
    <location>
        <begin position="152"/>
        <end position="221"/>
    </location>
</feature>
<proteinExistence type="predicted"/>
<feature type="compositionally biased region" description="Low complexity" evidence="1">
    <location>
        <begin position="81"/>
        <end position="98"/>
    </location>
</feature>
<feature type="compositionally biased region" description="Pro residues" evidence="1">
    <location>
        <begin position="532"/>
        <end position="545"/>
    </location>
</feature>
<gene>
    <name evidence="4" type="ORF">MKK02DRAFT_39946</name>
</gene>
<evidence type="ECO:0000256" key="1">
    <source>
        <dbReference type="SAM" id="MobiDB-lite"/>
    </source>
</evidence>
<dbReference type="PANTHER" id="PTHR13134:SF3">
    <property type="entry name" value="TRAFFICKING PROTEIN PARTICLE COMPLEX SUBUNIT 13"/>
    <property type="match status" value="1"/>
</dbReference>